<dbReference type="SUPFAM" id="SSF52283">
    <property type="entry name" value="Formate/glycerate dehydrogenase catalytic domain-like"/>
    <property type="match status" value="1"/>
</dbReference>
<sequence length="323" mass="35913">MVHKIVFLDRDTIAPHIDIRRPSFKHEWTEYDRTKAEDVKERLKDATIAITNKAPIRKATLEKCQNLKMIAIAATGSDIVDVEACNKRGIIVSNIRGYAVNTVPEHTFALILSLKRALVGYRQDVAGGEWLKAAQFCFFNHRIDDLRGSILGIIGEGSLGSSVAAIGFNGFGMKPVFLDHDFVKDEDRRAKTFMPHKEFMSTADIVSVHCPLTPQTENLLNLETFRSMKNSAIVINTARGAVINEADLCKAIKEEMIAGAAIDVLATEPPANNHPYLQLLSRPNFILTPHIAWASTEAMQTLSDQMIENIENFVDEKPSNIVS</sequence>
<dbReference type="InterPro" id="IPR006140">
    <property type="entry name" value="D-isomer_DH_NAD-bd"/>
</dbReference>
<name>A0A381S8U7_9ZZZZ</name>
<evidence type="ECO:0000259" key="5">
    <source>
        <dbReference type="Pfam" id="PF02826"/>
    </source>
</evidence>
<dbReference type="InterPro" id="IPR029753">
    <property type="entry name" value="D-isomer_DH_CS"/>
</dbReference>
<comment type="similarity">
    <text evidence="1">Belongs to the D-isomer specific 2-hydroxyacid dehydrogenase family.</text>
</comment>
<dbReference type="CDD" id="cd12162">
    <property type="entry name" value="2-Hacid_dh_4"/>
    <property type="match status" value="1"/>
</dbReference>
<keyword evidence="3" id="KW-0520">NAD</keyword>
<feature type="domain" description="D-isomer specific 2-hydroxyacid dehydrogenase catalytic" evidence="4">
    <location>
        <begin position="24"/>
        <end position="320"/>
    </location>
</feature>
<reference evidence="6" key="1">
    <citation type="submission" date="2018-05" db="EMBL/GenBank/DDBJ databases">
        <authorList>
            <person name="Lanie J.A."/>
            <person name="Ng W.-L."/>
            <person name="Kazmierczak K.M."/>
            <person name="Andrzejewski T.M."/>
            <person name="Davidsen T.M."/>
            <person name="Wayne K.J."/>
            <person name="Tettelin H."/>
            <person name="Glass J.I."/>
            <person name="Rusch D."/>
            <person name="Podicherti R."/>
            <person name="Tsui H.-C.T."/>
            <person name="Winkler M.E."/>
        </authorList>
    </citation>
    <scope>NUCLEOTIDE SEQUENCE</scope>
</reference>
<protein>
    <recommendedName>
        <fullName evidence="7">Glycerate dehydrogenase</fullName>
    </recommendedName>
</protein>
<dbReference type="PANTHER" id="PTHR43761:SF1">
    <property type="entry name" value="D-ISOMER SPECIFIC 2-HYDROXYACID DEHYDROGENASE CATALYTIC DOMAIN-CONTAINING PROTEIN-RELATED"/>
    <property type="match status" value="1"/>
</dbReference>
<keyword evidence="2" id="KW-0560">Oxidoreductase</keyword>
<accession>A0A381S8U7</accession>
<dbReference type="Pfam" id="PF00389">
    <property type="entry name" value="2-Hacid_dh"/>
    <property type="match status" value="1"/>
</dbReference>
<dbReference type="PROSITE" id="PS00671">
    <property type="entry name" value="D_2_HYDROXYACID_DH_3"/>
    <property type="match status" value="1"/>
</dbReference>
<evidence type="ECO:0000313" key="6">
    <source>
        <dbReference type="EMBL" id="SVA00512.1"/>
    </source>
</evidence>
<evidence type="ECO:0000256" key="3">
    <source>
        <dbReference type="ARBA" id="ARBA00023027"/>
    </source>
</evidence>
<evidence type="ECO:0000256" key="2">
    <source>
        <dbReference type="ARBA" id="ARBA00023002"/>
    </source>
</evidence>
<dbReference type="AlphaFoldDB" id="A0A381S8U7"/>
<evidence type="ECO:0008006" key="7">
    <source>
        <dbReference type="Google" id="ProtNLM"/>
    </source>
</evidence>
<feature type="domain" description="D-isomer specific 2-hydroxyacid dehydrogenase NAD-binding" evidence="5">
    <location>
        <begin position="108"/>
        <end position="292"/>
    </location>
</feature>
<dbReference type="PANTHER" id="PTHR43761">
    <property type="entry name" value="D-ISOMER SPECIFIC 2-HYDROXYACID DEHYDROGENASE FAMILY PROTEIN (AFU_ORTHOLOGUE AFUA_1G13630)"/>
    <property type="match status" value="1"/>
</dbReference>
<dbReference type="InterPro" id="IPR036291">
    <property type="entry name" value="NAD(P)-bd_dom_sf"/>
</dbReference>
<dbReference type="EMBL" id="UINC01002810">
    <property type="protein sequence ID" value="SVA00512.1"/>
    <property type="molecule type" value="Genomic_DNA"/>
</dbReference>
<dbReference type="InterPro" id="IPR006139">
    <property type="entry name" value="D-isomer_2_OHA_DH_cat_dom"/>
</dbReference>
<evidence type="ECO:0000256" key="1">
    <source>
        <dbReference type="ARBA" id="ARBA00005854"/>
    </source>
</evidence>
<gene>
    <name evidence="6" type="ORF">METZ01_LOCUS53366</name>
</gene>
<dbReference type="GO" id="GO:0016616">
    <property type="term" value="F:oxidoreductase activity, acting on the CH-OH group of donors, NAD or NADP as acceptor"/>
    <property type="evidence" value="ECO:0007669"/>
    <property type="project" value="InterPro"/>
</dbReference>
<organism evidence="6">
    <name type="scientific">marine metagenome</name>
    <dbReference type="NCBI Taxonomy" id="408172"/>
    <lineage>
        <taxon>unclassified sequences</taxon>
        <taxon>metagenomes</taxon>
        <taxon>ecological metagenomes</taxon>
    </lineage>
</organism>
<proteinExistence type="inferred from homology"/>
<dbReference type="Pfam" id="PF02826">
    <property type="entry name" value="2-Hacid_dh_C"/>
    <property type="match status" value="1"/>
</dbReference>
<dbReference type="Gene3D" id="3.40.50.720">
    <property type="entry name" value="NAD(P)-binding Rossmann-like Domain"/>
    <property type="match status" value="2"/>
</dbReference>
<evidence type="ECO:0000259" key="4">
    <source>
        <dbReference type="Pfam" id="PF00389"/>
    </source>
</evidence>
<dbReference type="GO" id="GO:0051287">
    <property type="term" value="F:NAD binding"/>
    <property type="evidence" value="ECO:0007669"/>
    <property type="project" value="InterPro"/>
</dbReference>
<dbReference type="InterPro" id="IPR050418">
    <property type="entry name" value="D-iso_2-hydroxyacid_DH_PdxB"/>
</dbReference>
<dbReference type="SUPFAM" id="SSF51735">
    <property type="entry name" value="NAD(P)-binding Rossmann-fold domains"/>
    <property type="match status" value="1"/>
</dbReference>